<keyword evidence="7" id="KW-0694">RNA-binding</keyword>
<dbReference type="HAMAP" id="MF_01895">
    <property type="entry name" value="RNase_R"/>
    <property type="match status" value="1"/>
</dbReference>
<dbReference type="GO" id="GO:0003723">
    <property type="term" value="F:RNA binding"/>
    <property type="evidence" value="ECO:0007669"/>
    <property type="project" value="UniProtKB-KW"/>
</dbReference>
<proteinExistence type="inferred from homology"/>
<protein>
    <recommendedName>
        <fullName evidence="2">exoribonuclease II</fullName>
        <ecNumber evidence="2">3.1.13.1</ecNumber>
    </recommendedName>
</protein>
<evidence type="ECO:0000256" key="5">
    <source>
        <dbReference type="ARBA" id="ARBA00022801"/>
    </source>
</evidence>
<dbReference type="InterPro" id="IPR040476">
    <property type="entry name" value="CSD2"/>
</dbReference>
<dbReference type="InterPro" id="IPR004476">
    <property type="entry name" value="RNase_II/RNase_R"/>
</dbReference>
<feature type="domain" description="S1 motif" evidence="9">
    <location>
        <begin position="680"/>
        <end position="761"/>
    </location>
</feature>
<feature type="compositionally biased region" description="Basic and acidic residues" evidence="8">
    <location>
        <begin position="772"/>
        <end position="782"/>
    </location>
</feature>
<dbReference type="SUPFAM" id="SSF50249">
    <property type="entry name" value="Nucleic acid-binding proteins"/>
    <property type="match status" value="3"/>
</dbReference>
<dbReference type="GO" id="GO:0008859">
    <property type="term" value="F:exoribonuclease II activity"/>
    <property type="evidence" value="ECO:0007669"/>
    <property type="project" value="UniProtKB-EC"/>
</dbReference>
<evidence type="ECO:0000256" key="4">
    <source>
        <dbReference type="ARBA" id="ARBA00022722"/>
    </source>
</evidence>
<dbReference type="PROSITE" id="PS01175">
    <property type="entry name" value="RIBONUCLEASE_II"/>
    <property type="match status" value="1"/>
</dbReference>
<organism evidence="10">
    <name type="scientific">gut metagenome</name>
    <dbReference type="NCBI Taxonomy" id="749906"/>
    <lineage>
        <taxon>unclassified sequences</taxon>
        <taxon>metagenomes</taxon>
        <taxon>organismal metagenomes</taxon>
    </lineage>
</organism>
<dbReference type="InterPro" id="IPR012340">
    <property type="entry name" value="NA-bd_OB-fold"/>
</dbReference>
<reference evidence="10" key="1">
    <citation type="journal article" date="2012" name="PLoS ONE">
        <title>Gene sets for utilization of primary and secondary nutrition supplies in the distal gut of endangered iberian lynx.</title>
        <authorList>
            <person name="Alcaide M."/>
            <person name="Messina E."/>
            <person name="Richter M."/>
            <person name="Bargiela R."/>
            <person name="Peplies J."/>
            <person name="Huws S.A."/>
            <person name="Newbold C.J."/>
            <person name="Golyshin P.N."/>
            <person name="Simon M.A."/>
            <person name="Lopez G."/>
            <person name="Yakimov M.M."/>
            <person name="Ferrer M."/>
        </authorList>
    </citation>
    <scope>NUCLEOTIDE SEQUENCE</scope>
</reference>
<evidence type="ECO:0000313" key="10">
    <source>
        <dbReference type="EMBL" id="EJX10467.1"/>
    </source>
</evidence>
<evidence type="ECO:0000256" key="8">
    <source>
        <dbReference type="SAM" id="MobiDB-lite"/>
    </source>
</evidence>
<dbReference type="SMART" id="SM00316">
    <property type="entry name" value="S1"/>
    <property type="match status" value="1"/>
</dbReference>
<keyword evidence="4" id="KW-0540">Nuclease</keyword>
<dbReference type="InterPro" id="IPR001900">
    <property type="entry name" value="RNase_II/R"/>
</dbReference>
<keyword evidence="3" id="KW-0963">Cytoplasm</keyword>
<name>J9GQ78_9ZZZZ</name>
<comment type="caution">
    <text evidence="10">The sequence shown here is derived from an EMBL/GenBank/DDBJ whole genome shotgun (WGS) entry which is preliminary data.</text>
</comment>
<accession>J9GQ78</accession>
<dbReference type="InterPro" id="IPR050180">
    <property type="entry name" value="RNR_Ribonuclease"/>
</dbReference>
<dbReference type="Pfam" id="PF17876">
    <property type="entry name" value="CSD2"/>
    <property type="match status" value="1"/>
</dbReference>
<dbReference type="PANTHER" id="PTHR23355">
    <property type="entry name" value="RIBONUCLEASE"/>
    <property type="match status" value="1"/>
</dbReference>
<dbReference type="GO" id="GO:0006402">
    <property type="term" value="P:mRNA catabolic process"/>
    <property type="evidence" value="ECO:0007669"/>
    <property type="project" value="TreeGrafter"/>
</dbReference>
<dbReference type="Gene3D" id="2.40.50.140">
    <property type="entry name" value="Nucleic acid-binding proteins"/>
    <property type="match status" value="2"/>
</dbReference>
<dbReference type="AlphaFoldDB" id="J9GQ78"/>
<keyword evidence="6" id="KW-0269">Exonuclease</keyword>
<evidence type="ECO:0000256" key="2">
    <source>
        <dbReference type="ARBA" id="ARBA00012163"/>
    </source>
</evidence>
<evidence type="ECO:0000259" key="9">
    <source>
        <dbReference type="PROSITE" id="PS50126"/>
    </source>
</evidence>
<evidence type="ECO:0000256" key="1">
    <source>
        <dbReference type="ARBA" id="ARBA00001849"/>
    </source>
</evidence>
<dbReference type="EC" id="3.1.13.1" evidence="2"/>
<feature type="compositionally biased region" description="Basic residues" evidence="8">
    <location>
        <begin position="783"/>
        <end position="803"/>
    </location>
</feature>
<sequence length="803" mass="91731">MSGTSFISLHFSMLQLNHFINHTIMARKEKNKAASRLKKKAVAQMLVDMFNQEPEKDFDVKDLFVKFKAANHPTKMVVLDALSDLVLDDYISTDGNGHYHNAVRSNVMEGTFVRKRNGRNSFVPDDGGKSILVCERNSLHALDGDRVKVTMLARRVGHTREAEVIEILERANDTFVGQLQVEQGYGFLITESRSLATDIFIPKDKLKGGKNGDKAVVKIVEWPTDSKSPIGKVIDILGKQGENEAEMHAILAQYGLPYKYPERVEQAAEKLDPGITPEEIARREDFRDVTTFTIDPHDAKDFDDALSVRELGNGLWEVGVHIADVTHYVKEGDIIDKEAERRATSVYLVDRTIPMLPERLCNFICSLRPDEEKLTYSAIFKMNENADVLDWHLAHTVIRSNRRFTYEEVQYIFERNGAASAEDLAQPGEHPERLPEGAAPEGEYAAELLLLNRLAKCLREKRFKNGSIGFDRPEVRFEVDEKGHPISTYVKVAKDANKLVEEFMLLANKSVATKMAVVPKGRKPKVFPYRIHDVPDPEKMEKLSAFIARFGYKIRTEGTKTEVSKSLNRLLDDVKGKKEEQVVELVALRAMMKARYSIHNIGHYGLMFQYYTHFTSPIRRYPDTLVHRLLTRYEDGGRSVNATKYEDLCEHASNMEQLAATAERASIKYKQVEFMADRLGQEFEGSVSGVTEFGLYVEVDENKCEGMIPLRMLLDDYYEFDERNFCLVGRRYRKRYGLGDKVRIRVERANLERRQLDFALVDDGNGPVAEPTFREHLATEKKNNKKAKKNKRGVRGKAKRFQK</sequence>
<dbReference type="PANTHER" id="PTHR23355:SF9">
    <property type="entry name" value="DIS3-LIKE EXONUCLEASE 2"/>
    <property type="match status" value="1"/>
</dbReference>
<dbReference type="NCBIfam" id="TIGR00358">
    <property type="entry name" value="3_prime_RNase"/>
    <property type="match status" value="1"/>
</dbReference>
<dbReference type="NCBIfam" id="TIGR02063">
    <property type="entry name" value="RNase_R"/>
    <property type="match status" value="1"/>
</dbReference>
<dbReference type="PROSITE" id="PS50126">
    <property type="entry name" value="S1"/>
    <property type="match status" value="1"/>
</dbReference>
<dbReference type="EMBL" id="AMCI01000177">
    <property type="protein sequence ID" value="EJX10467.1"/>
    <property type="molecule type" value="Genomic_DNA"/>
</dbReference>
<feature type="region of interest" description="Disordered" evidence="8">
    <location>
        <begin position="768"/>
        <end position="803"/>
    </location>
</feature>
<dbReference type="InterPro" id="IPR011805">
    <property type="entry name" value="RNase_R"/>
</dbReference>
<evidence type="ECO:0000256" key="6">
    <source>
        <dbReference type="ARBA" id="ARBA00022839"/>
    </source>
</evidence>
<dbReference type="Pfam" id="PF00575">
    <property type="entry name" value="S1"/>
    <property type="match status" value="1"/>
</dbReference>
<dbReference type="InterPro" id="IPR022966">
    <property type="entry name" value="RNase_II/R_CS"/>
</dbReference>
<dbReference type="Pfam" id="PF00773">
    <property type="entry name" value="RNB"/>
    <property type="match status" value="1"/>
</dbReference>
<comment type="catalytic activity">
    <reaction evidence="1">
        <text>Exonucleolytic cleavage in the 3'- to 5'-direction to yield nucleoside 5'-phosphates.</text>
        <dbReference type="EC" id="3.1.13.1"/>
    </reaction>
</comment>
<evidence type="ECO:0000256" key="7">
    <source>
        <dbReference type="ARBA" id="ARBA00022884"/>
    </source>
</evidence>
<dbReference type="InterPro" id="IPR003029">
    <property type="entry name" value="S1_domain"/>
</dbReference>
<dbReference type="GO" id="GO:0005829">
    <property type="term" value="C:cytosol"/>
    <property type="evidence" value="ECO:0007669"/>
    <property type="project" value="TreeGrafter"/>
</dbReference>
<dbReference type="SMART" id="SM00955">
    <property type="entry name" value="RNB"/>
    <property type="match status" value="1"/>
</dbReference>
<evidence type="ECO:0000256" key="3">
    <source>
        <dbReference type="ARBA" id="ARBA00022490"/>
    </source>
</evidence>
<gene>
    <name evidence="10" type="ORF">EVA_01189</name>
</gene>
<dbReference type="CDD" id="cd04471">
    <property type="entry name" value="S1_RNase_R"/>
    <property type="match status" value="1"/>
</dbReference>
<keyword evidence="5 10" id="KW-0378">Hydrolase</keyword>